<dbReference type="AlphaFoldDB" id="A0A918XX91"/>
<keyword evidence="3" id="KW-0804">Transcription</keyword>
<feature type="domain" description="HTH gntR-type" evidence="4">
    <location>
        <begin position="13"/>
        <end position="81"/>
    </location>
</feature>
<dbReference type="InterPro" id="IPR050679">
    <property type="entry name" value="Bact_HTH_transcr_reg"/>
</dbReference>
<dbReference type="Pfam" id="PF07702">
    <property type="entry name" value="UTRA"/>
    <property type="match status" value="1"/>
</dbReference>
<evidence type="ECO:0000256" key="1">
    <source>
        <dbReference type="ARBA" id="ARBA00023015"/>
    </source>
</evidence>
<dbReference type="CDD" id="cd07377">
    <property type="entry name" value="WHTH_GntR"/>
    <property type="match status" value="1"/>
</dbReference>
<evidence type="ECO:0000256" key="3">
    <source>
        <dbReference type="ARBA" id="ARBA00023163"/>
    </source>
</evidence>
<evidence type="ECO:0000259" key="4">
    <source>
        <dbReference type="PROSITE" id="PS50949"/>
    </source>
</evidence>
<keyword evidence="6" id="KW-1185">Reference proteome</keyword>
<keyword evidence="1" id="KW-0805">Transcription regulation</keyword>
<dbReference type="RefSeq" id="WP_189994952.1">
    <property type="nucleotide sequence ID" value="NZ_BMZS01000014.1"/>
</dbReference>
<dbReference type="SUPFAM" id="SSF64288">
    <property type="entry name" value="Chorismate lyase-like"/>
    <property type="match status" value="1"/>
</dbReference>
<comment type="caution">
    <text evidence="5">The sequence shown here is derived from an EMBL/GenBank/DDBJ whole genome shotgun (WGS) entry which is preliminary data.</text>
</comment>
<evidence type="ECO:0000313" key="5">
    <source>
        <dbReference type="EMBL" id="GHD62107.1"/>
    </source>
</evidence>
<dbReference type="InterPro" id="IPR036388">
    <property type="entry name" value="WH-like_DNA-bd_sf"/>
</dbReference>
<keyword evidence="2" id="KW-0238">DNA-binding</keyword>
<dbReference type="GO" id="GO:0045892">
    <property type="term" value="P:negative regulation of DNA-templated transcription"/>
    <property type="evidence" value="ECO:0007669"/>
    <property type="project" value="TreeGrafter"/>
</dbReference>
<dbReference type="EMBL" id="BMZS01000014">
    <property type="protein sequence ID" value="GHD62107.1"/>
    <property type="molecule type" value="Genomic_DNA"/>
</dbReference>
<dbReference type="InterPro" id="IPR036390">
    <property type="entry name" value="WH_DNA-bd_sf"/>
</dbReference>
<proteinExistence type="predicted"/>
<organism evidence="5 6">
    <name type="scientific">Thalassobaculum fulvum</name>
    <dbReference type="NCBI Taxonomy" id="1633335"/>
    <lineage>
        <taxon>Bacteria</taxon>
        <taxon>Pseudomonadati</taxon>
        <taxon>Pseudomonadota</taxon>
        <taxon>Alphaproteobacteria</taxon>
        <taxon>Rhodospirillales</taxon>
        <taxon>Thalassobaculaceae</taxon>
        <taxon>Thalassobaculum</taxon>
    </lineage>
</organism>
<dbReference type="Pfam" id="PF00392">
    <property type="entry name" value="GntR"/>
    <property type="match status" value="1"/>
</dbReference>
<dbReference type="Gene3D" id="3.40.1410.10">
    <property type="entry name" value="Chorismate lyase-like"/>
    <property type="match status" value="1"/>
</dbReference>
<name>A0A918XX91_9PROT</name>
<dbReference type="SMART" id="SM00345">
    <property type="entry name" value="HTH_GNTR"/>
    <property type="match status" value="1"/>
</dbReference>
<evidence type="ECO:0000256" key="2">
    <source>
        <dbReference type="ARBA" id="ARBA00023125"/>
    </source>
</evidence>
<dbReference type="GO" id="GO:0003677">
    <property type="term" value="F:DNA binding"/>
    <property type="evidence" value="ECO:0007669"/>
    <property type="project" value="UniProtKB-KW"/>
</dbReference>
<dbReference type="SMART" id="SM00866">
    <property type="entry name" value="UTRA"/>
    <property type="match status" value="1"/>
</dbReference>
<protein>
    <submittedName>
        <fullName evidence="5">Transcriptional regulator</fullName>
    </submittedName>
</protein>
<dbReference type="GO" id="GO:0003700">
    <property type="term" value="F:DNA-binding transcription factor activity"/>
    <property type="evidence" value="ECO:0007669"/>
    <property type="project" value="InterPro"/>
</dbReference>
<evidence type="ECO:0000313" key="6">
    <source>
        <dbReference type="Proteomes" id="UP000630353"/>
    </source>
</evidence>
<sequence length="253" mass="27570">MQSLPSAPGPDTLPLYQRLAQALRSEIAAGIHPVGSGLPTEIELCARHGVSRHTVRAALRLLVDQGLIERRQGAGSRVIADTPPVAYVHTIRSLSELFSYTRDTTLEIADAETVTLGEAEAAAIHWPPGTRWLRITGVRWTADRSEMVCHVTVFVHARFAELLTDVSRQDGPIHALVEARSGERVEEAVQEVSAAAMPPAAARALGTRTGAPALRILRRYLDASGAPMMVAVNWHPGDRFAYTIRLRRDDEPA</sequence>
<dbReference type="Gene3D" id="1.10.10.10">
    <property type="entry name" value="Winged helix-like DNA-binding domain superfamily/Winged helix DNA-binding domain"/>
    <property type="match status" value="1"/>
</dbReference>
<dbReference type="PANTHER" id="PTHR44846">
    <property type="entry name" value="MANNOSYL-D-GLYCERATE TRANSPORT/METABOLISM SYSTEM REPRESSOR MNGR-RELATED"/>
    <property type="match status" value="1"/>
</dbReference>
<reference evidence="5" key="1">
    <citation type="journal article" date="2014" name="Int. J. Syst. Evol. Microbiol.">
        <title>Complete genome sequence of Corynebacterium casei LMG S-19264T (=DSM 44701T), isolated from a smear-ripened cheese.</title>
        <authorList>
            <consortium name="US DOE Joint Genome Institute (JGI-PGF)"/>
            <person name="Walter F."/>
            <person name="Albersmeier A."/>
            <person name="Kalinowski J."/>
            <person name="Ruckert C."/>
        </authorList>
    </citation>
    <scope>NUCLEOTIDE SEQUENCE</scope>
    <source>
        <strain evidence="5">KCTC 42651</strain>
    </source>
</reference>
<dbReference type="InterPro" id="IPR000524">
    <property type="entry name" value="Tscrpt_reg_HTH_GntR"/>
</dbReference>
<dbReference type="Proteomes" id="UP000630353">
    <property type="component" value="Unassembled WGS sequence"/>
</dbReference>
<dbReference type="SUPFAM" id="SSF46785">
    <property type="entry name" value="Winged helix' DNA-binding domain"/>
    <property type="match status" value="1"/>
</dbReference>
<gene>
    <name evidence="5" type="ORF">GCM10017083_50460</name>
</gene>
<reference evidence="5" key="2">
    <citation type="submission" date="2020-09" db="EMBL/GenBank/DDBJ databases">
        <authorList>
            <person name="Sun Q."/>
            <person name="Kim S."/>
        </authorList>
    </citation>
    <scope>NUCLEOTIDE SEQUENCE</scope>
    <source>
        <strain evidence="5">KCTC 42651</strain>
    </source>
</reference>
<accession>A0A918XX91</accession>
<dbReference type="InterPro" id="IPR011663">
    <property type="entry name" value="UTRA"/>
</dbReference>
<dbReference type="InterPro" id="IPR028978">
    <property type="entry name" value="Chorismate_lyase_/UTRA_dom_sf"/>
</dbReference>
<dbReference type="PANTHER" id="PTHR44846:SF1">
    <property type="entry name" value="MANNOSYL-D-GLYCERATE TRANSPORT_METABOLISM SYSTEM REPRESSOR MNGR-RELATED"/>
    <property type="match status" value="1"/>
</dbReference>
<dbReference type="PROSITE" id="PS50949">
    <property type="entry name" value="HTH_GNTR"/>
    <property type="match status" value="1"/>
</dbReference>
<dbReference type="PRINTS" id="PR00035">
    <property type="entry name" value="HTHGNTR"/>
</dbReference>